<proteinExistence type="predicted"/>
<protein>
    <submittedName>
        <fullName evidence="1">Uncharacterized protein</fullName>
    </submittedName>
</protein>
<dbReference type="AlphaFoldDB" id="A0A6L2L4A7"/>
<gene>
    <name evidence="1" type="ORF">Tci_028047</name>
</gene>
<name>A0A6L2L4A7_TANCI</name>
<dbReference type="EMBL" id="BKCJ010003601">
    <property type="protein sequence ID" value="GEU56069.1"/>
    <property type="molecule type" value="Genomic_DNA"/>
</dbReference>
<organism evidence="1">
    <name type="scientific">Tanacetum cinerariifolium</name>
    <name type="common">Dalmatian daisy</name>
    <name type="synonym">Chrysanthemum cinerariifolium</name>
    <dbReference type="NCBI Taxonomy" id="118510"/>
    <lineage>
        <taxon>Eukaryota</taxon>
        <taxon>Viridiplantae</taxon>
        <taxon>Streptophyta</taxon>
        <taxon>Embryophyta</taxon>
        <taxon>Tracheophyta</taxon>
        <taxon>Spermatophyta</taxon>
        <taxon>Magnoliopsida</taxon>
        <taxon>eudicotyledons</taxon>
        <taxon>Gunneridae</taxon>
        <taxon>Pentapetalae</taxon>
        <taxon>asterids</taxon>
        <taxon>campanulids</taxon>
        <taxon>Asterales</taxon>
        <taxon>Asteraceae</taxon>
        <taxon>Asteroideae</taxon>
        <taxon>Anthemideae</taxon>
        <taxon>Anthemidinae</taxon>
        <taxon>Tanacetum</taxon>
    </lineage>
</organism>
<reference evidence="1" key="1">
    <citation type="journal article" date="2019" name="Sci. Rep.">
        <title>Draft genome of Tanacetum cinerariifolium, the natural source of mosquito coil.</title>
        <authorList>
            <person name="Yamashiro T."/>
            <person name="Shiraishi A."/>
            <person name="Satake H."/>
            <person name="Nakayama K."/>
        </authorList>
    </citation>
    <scope>NUCLEOTIDE SEQUENCE</scope>
</reference>
<accession>A0A6L2L4A7</accession>
<evidence type="ECO:0000313" key="1">
    <source>
        <dbReference type="EMBL" id="GEU56069.1"/>
    </source>
</evidence>
<sequence length="146" mass="15404">MKRFSSRRLSTTTWVRWKCSQNISLVSKGKGLFGPNGKSGKKFEGGLRGKVGSCGGNGGKEGSMAEIGGRGGSMVEIRGVENISLMGSKIMASGEECLDGWVGVGKGEVKGDGVVFKVSRIEFGMIRKDNMEESGGEAFELDEGAD</sequence>
<comment type="caution">
    <text evidence="1">The sequence shown here is derived from an EMBL/GenBank/DDBJ whole genome shotgun (WGS) entry which is preliminary data.</text>
</comment>